<evidence type="ECO:0000313" key="1">
    <source>
        <dbReference type="EMBL" id="KAJ9055870.1"/>
    </source>
</evidence>
<evidence type="ECO:0000313" key="2">
    <source>
        <dbReference type="Proteomes" id="UP001165960"/>
    </source>
</evidence>
<proteinExistence type="predicted"/>
<protein>
    <submittedName>
        <fullName evidence="1">Uncharacterized protein</fullName>
    </submittedName>
</protein>
<reference evidence="1" key="1">
    <citation type="submission" date="2022-04" db="EMBL/GenBank/DDBJ databases">
        <title>Genome of the entomopathogenic fungus Entomophthora muscae.</title>
        <authorList>
            <person name="Elya C."/>
            <person name="Lovett B.R."/>
            <person name="Lee E."/>
            <person name="Macias A.M."/>
            <person name="Hajek A.E."/>
            <person name="De Bivort B.L."/>
            <person name="Kasson M.T."/>
            <person name="De Fine Licht H.H."/>
            <person name="Stajich J.E."/>
        </authorList>
    </citation>
    <scope>NUCLEOTIDE SEQUENCE</scope>
    <source>
        <strain evidence="1">Berkeley</strain>
    </source>
</reference>
<comment type="caution">
    <text evidence="1">The sequence shown here is derived from an EMBL/GenBank/DDBJ whole genome shotgun (WGS) entry which is preliminary data.</text>
</comment>
<keyword evidence="2" id="KW-1185">Reference proteome</keyword>
<dbReference type="Proteomes" id="UP001165960">
    <property type="component" value="Unassembled WGS sequence"/>
</dbReference>
<organism evidence="1 2">
    <name type="scientific">Entomophthora muscae</name>
    <dbReference type="NCBI Taxonomy" id="34485"/>
    <lineage>
        <taxon>Eukaryota</taxon>
        <taxon>Fungi</taxon>
        <taxon>Fungi incertae sedis</taxon>
        <taxon>Zoopagomycota</taxon>
        <taxon>Entomophthoromycotina</taxon>
        <taxon>Entomophthoromycetes</taxon>
        <taxon>Entomophthorales</taxon>
        <taxon>Entomophthoraceae</taxon>
        <taxon>Entomophthora</taxon>
    </lineage>
</organism>
<accession>A0ACC2S0R0</accession>
<dbReference type="EMBL" id="QTSX02006218">
    <property type="protein sequence ID" value="KAJ9055870.1"/>
    <property type="molecule type" value="Genomic_DNA"/>
</dbReference>
<gene>
    <name evidence="1" type="ORF">DSO57_1038850</name>
</gene>
<name>A0ACC2S0R0_9FUNG</name>
<sequence>MKSSVAVLICLEVNTSMPGLIAEAKYTEKCTNMKYSAHNSNHNSNSNSRDHYNGNKRQNTNHKIGNSNQNNDNHSQGTNLSCPKKEDTAKVTMLKQKPAMNLTPHSMTSKASKQRNRE</sequence>